<protein>
    <submittedName>
        <fullName evidence="1">YWTD domain-containing protein</fullName>
    </submittedName>
</protein>
<organism evidence="1 2">
    <name type="scientific">Aureobasidium namibiae CBS 147.97</name>
    <dbReference type="NCBI Taxonomy" id="1043004"/>
    <lineage>
        <taxon>Eukaryota</taxon>
        <taxon>Fungi</taxon>
        <taxon>Dikarya</taxon>
        <taxon>Ascomycota</taxon>
        <taxon>Pezizomycotina</taxon>
        <taxon>Dothideomycetes</taxon>
        <taxon>Dothideomycetidae</taxon>
        <taxon>Dothideales</taxon>
        <taxon>Saccotheciaceae</taxon>
        <taxon>Aureobasidium</taxon>
    </lineage>
</organism>
<dbReference type="GO" id="GO:0005886">
    <property type="term" value="C:plasma membrane"/>
    <property type="evidence" value="ECO:0007669"/>
    <property type="project" value="TreeGrafter"/>
</dbReference>
<dbReference type="HOGENOM" id="CLU_072072_0_0_1"/>
<gene>
    <name evidence="1" type="ORF">M436DRAFT_86690</name>
</gene>
<dbReference type="InterPro" id="IPR011042">
    <property type="entry name" value="6-blade_b-propeller_TolB-like"/>
</dbReference>
<reference evidence="1 2" key="1">
    <citation type="journal article" date="2014" name="BMC Genomics">
        <title>Genome sequencing of four Aureobasidium pullulans varieties: biotechnological potential, stress tolerance, and description of new species.</title>
        <authorList>
            <person name="Gostin Ar C."/>
            <person name="Ohm R.A."/>
            <person name="Kogej T."/>
            <person name="Sonjak S."/>
            <person name="Turk M."/>
            <person name="Zajc J."/>
            <person name="Zalar P."/>
            <person name="Grube M."/>
            <person name="Sun H."/>
            <person name="Han J."/>
            <person name="Sharma A."/>
            <person name="Chiniquy J."/>
            <person name="Ngan C.Y."/>
            <person name="Lipzen A."/>
            <person name="Barry K."/>
            <person name="Grigoriev I.V."/>
            <person name="Gunde-Cimerman N."/>
        </authorList>
    </citation>
    <scope>NUCLEOTIDE SEQUENCE [LARGE SCALE GENOMIC DNA]</scope>
    <source>
        <strain evidence="1 2">CBS 147.97</strain>
    </source>
</reference>
<dbReference type="SMART" id="SM00135">
    <property type="entry name" value="LY"/>
    <property type="match status" value="5"/>
</dbReference>
<evidence type="ECO:0000313" key="2">
    <source>
        <dbReference type="Proteomes" id="UP000027730"/>
    </source>
</evidence>
<dbReference type="GeneID" id="25417788"/>
<dbReference type="PANTHER" id="PTHR46513">
    <property type="entry name" value="VITELLOGENIN RECEPTOR-LIKE PROTEIN-RELATED-RELATED"/>
    <property type="match status" value="1"/>
</dbReference>
<dbReference type="SUPFAM" id="SSF63825">
    <property type="entry name" value="YWTD domain"/>
    <property type="match status" value="1"/>
</dbReference>
<dbReference type="Proteomes" id="UP000027730">
    <property type="component" value="Unassembled WGS sequence"/>
</dbReference>
<dbReference type="InterPro" id="IPR000033">
    <property type="entry name" value="LDLR_classB_rpt"/>
</dbReference>
<dbReference type="EMBL" id="KL584740">
    <property type="protein sequence ID" value="KEQ68090.1"/>
    <property type="molecule type" value="Genomic_DNA"/>
</dbReference>
<dbReference type="RefSeq" id="XP_013422277.1">
    <property type="nucleotide sequence ID" value="XM_013566823.1"/>
</dbReference>
<dbReference type="InterPro" id="IPR050778">
    <property type="entry name" value="Cueball_EGF_LRP_Nidogen"/>
</dbReference>
<name>A0A074W4N7_9PEZI</name>
<dbReference type="PANTHER" id="PTHR46513:SF13">
    <property type="entry name" value="EGF-LIKE DOMAIN-CONTAINING PROTEIN"/>
    <property type="match status" value="1"/>
</dbReference>
<accession>A0A074W4N7</accession>
<proteinExistence type="predicted"/>
<dbReference type="GO" id="GO:0060070">
    <property type="term" value="P:canonical Wnt signaling pathway"/>
    <property type="evidence" value="ECO:0007669"/>
    <property type="project" value="TreeGrafter"/>
</dbReference>
<evidence type="ECO:0000313" key="1">
    <source>
        <dbReference type="EMBL" id="KEQ68090.1"/>
    </source>
</evidence>
<sequence length="321" mass="35001">MSSKKIIALDNGLGKPLGTLSFAGIVTRPEILSIDTKKGSSAQPLTLDLAGTPKGDHPLLLVDGITWSPKTQRIYWTNMGIPTSNDGSIYSSRLDGSDVQAVVPAGGVHTPKQLTIDNEASRLYFSDREGLRVMSCALDGSDIQVLITTGDWRDEAQTTDQTKWCVGITVSHENGLFYWTQKGPSKAGRGRIFCAPIESSGPRTPILLLDRLPEPIDLEVHGDHLYWTDRGELPFGNTLNRANLNSSGTEVLQAENTPAGLKYQVLAQNFDEAIGLSLVPELKKIYVSDLGGSIWSYDMDTSVKELHFQDKDRGFTGIVVI</sequence>
<dbReference type="AlphaFoldDB" id="A0A074W4N7"/>
<keyword evidence="2" id="KW-1185">Reference proteome</keyword>
<dbReference type="Gene3D" id="2.120.10.30">
    <property type="entry name" value="TolB, C-terminal domain"/>
    <property type="match status" value="2"/>
</dbReference>
<dbReference type="STRING" id="1043004.A0A074W4N7"/>
<dbReference type="OrthoDB" id="5958943at2759"/>